<reference evidence="3" key="1">
    <citation type="journal article" date="2021" name="Proc. Natl. Acad. Sci. U.S.A.">
        <title>Three genomes in the algal genus Volvox reveal the fate of a haploid sex-determining region after a transition to homothallism.</title>
        <authorList>
            <person name="Yamamoto K."/>
            <person name="Hamaji T."/>
            <person name="Kawai-Toyooka H."/>
            <person name="Matsuzaki R."/>
            <person name="Takahashi F."/>
            <person name="Nishimura Y."/>
            <person name="Kawachi M."/>
            <person name="Noguchi H."/>
            <person name="Minakuchi Y."/>
            <person name="Umen J.G."/>
            <person name="Toyoda A."/>
            <person name="Nozaki H."/>
        </authorList>
    </citation>
    <scope>NUCLEOTIDE SEQUENCE</scope>
    <source>
        <strain evidence="3">NIES-3785</strain>
    </source>
</reference>
<feature type="chain" id="PRO_5035245081" evidence="2">
    <location>
        <begin position="20"/>
        <end position="157"/>
    </location>
</feature>
<name>A0A8J4GBX2_9CHLO</name>
<evidence type="ECO:0000313" key="4">
    <source>
        <dbReference type="Proteomes" id="UP000722791"/>
    </source>
</evidence>
<evidence type="ECO:0000256" key="2">
    <source>
        <dbReference type="SAM" id="SignalP"/>
    </source>
</evidence>
<accession>A0A8J4GBX2</accession>
<dbReference type="Proteomes" id="UP000722791">
    <property type="component" value="Unassembled WGS sequence"/>
</dbReference>
<proteinExistence type="predicted"/>
<keyword evidence="2" id="KW-0732">Signal</keyword>
<feature type="signal peptide" evidence="2">
    <location>
        <begin position="1"/>
        <end position="19"/>
    </location>
</feature>
<evidence type="ECO:0000313" key="3">
    <source>
        <dbReference type="EMBL" id="GIM03910.1"/>
    </source>
</evidence>
<protein>
    <submittedName>
        <fullName evidence="3">Uncharacterized protein</fullName>
    </submittedName>
</protein>
<comment type="caution">
    <text evidence="3">The sequence shown here is derived from an EMBL/GenBank/DDBJ whole genome shotgun (WGS) entry which is preliminary data.</text>
</comment>
<dbReference type="EMBL" id="BNCQ01000014">
    <property type="protein sequence ID" value="GIM03910.1"/>
    <property type="molecule type" value="Genomic_DNA"/>
</dbReference>
<feature type="region of interest" description="Disordered" evidence="1">
    <location>
        <begin position="32"/>
        <end position="51"/>
    </location>
</feature>
<organism evidence="3 4">
    <name type="scientific">Volvox reticuliferus</name>
    <dbReference type="NCBI Taxonomy" id="1737510"/>
    <lineage>
        <taxon>Eukaryota</taxon>
        <taxon>Viridiplantae</taxon>
        <taxon>Chlorophyta</taxon>
        <taxon>core chlorophytes</taxon>
        <taxon>Chlorophyceae</taxon>
        <taxon>CS clade</taxon>
        <taxon>Chlamydomonadales</taxon>
        <taxon>Volvocaceae</taxon>
        <taxon>Volvox</taxon>
    </lineage>
</organism>
<feature type="non-terminal residue" evidence="3">
    <location>
        <position position="1"/>
    </location>
</feature>
<dbReference type="AlphaFoldDB" id="A0A8J4GBX2"/>
<evidence type="ECO:0000256" key="1">
    <source>
        <dbReference type="SAM" id="MobiDB-lite"/>
    </source>
</evidence>
<sequence length="157" mass="16193">MGGLPVVRMLSSVIQTATAVLSGVDGGELEPRRWNAPATAPAATASSSSIDDGGCPARLLNPWDWGALWGLLASPRGFAQLGTSTAAVAAMLPFAYMEMCTIVVQGLAWVNLFNLADVASLLPGNCAVVRTHPFVAPSLAPPGSAAHWPFNTLCYGA</sequence>
<feature type="compositionally biased region" description="Low complexity" evidence="1">
    <location>
        <begin position="36"/>
        <end position="49"/>
    </location>
</feature>
<gene>
    <name evidence="3" type="ORF">Vretimale_8460</name>
</gene>